<comment type="caution">
    <text evidence="2">The sequence shown here is derived from an EMBL/GenBank/DDBJ whole genome shotgun (WGS) entry which is preliminary data.</text>
</comment>
<proteinExistence type="predicted"/>
<organism evidence="2 3">
    <name type="scientific">Trichogramma kaykai</name>
    <dbReference type="NCBI Taxonomy" id="54128"/>
    <lineage>
        <taxon>Eukaryota</taxon>
        <taxon>Metazoa</taxon>
        <taxon>Ecdysozoa</taxon>
        <taxon>Arthropoda</taxon>
        <taxon>Hexapoda</taxon>
        <taxon>Insecta</taxon>
        <taxon>Pterygota</taxon>
        <taxon>Neoptera</taxon>
        <taxon>Endopterygota</taxon>
        <taxon>Hymenoptera</taxon>
        <taxon>Apocrita</taxon>
        <taxon>Proctotrupomorpha</taxon>
        <taxon>Chalcidoidea</taxon>
        <taxon>Trichogrammatidae</taxon>
        <taxon>Trichogramma</taxon>
    </lineage>
</organism>
<dbReference type="Proteomes" id="UP001627154">
    <property type="component" value="Unassembled WGS sequence"/>
</dbReference>
<gene>
    <name evidence="2" type="ORF">TKK_001676</name>
</gene>
<keyword evidence="1" id="KW-0472">Membrane</keyword>
<keyword evidence="3" id="KW-1185">Reference proteome</keyword>
<name>A0ABD2XMZ1_9HYME</name>
<reference evidence="2 3" key="1">
    <citation type="journal article" date="2024" name="bioRxiv">
        <title>A reference genome for Trichogramma kaykai: A tiny desert-dwelling parasitoid wasp with competing sex-ratio distorters.</title>
        <authorList>
            <person name="Culotta J."/>
            <person name="Lindsey A.R."/>
        </authorList>
    </citation>
    <scope>NUCLEOTIDE SEQUENCE [LARGE SCALE GENOMIC DNA]</scope>
    <source>
        <strain evidence="2 3">KSX58</strain>
    </source>
</reference>
<accession>A0ABD2XMZ1</accession>
<sequence>MRITRSRLHCYNYSAITSSTYNYYYYYYYYQLLILIGTTLAAAANSTWSSHTLCIECKDRLARVLTRLHLHNNFINVKDFFPQEFLT</sequence>
<dbReference type="AlphaFoldDB" id="A0ABD2XMZ1"/>
<dbReference type="EMBL" id="JBJJXI010000019">
    <property type="protein sequence ID" value="KAL3406334.1"/>
    <property type="molecule type" value="Genomic_DNA"/>
</dbReference>
<protein>
    <submittedName>
        <fullName evidence="2">Uncharacterized protein</fullName>
    </submittedName>
</protein>
<keyword evidence="1" id="KW-0812">Transmembrane</keyword>
<evidence type="ECO:0000313" key="2">
    <source>
        <dbReference type="EMBL" id="KAL3406334.1"/>
    </source>
</evidence>
<feature type="transmembrane region" description="Helical" evidence="1">
    <location>
        <begin position="28"/>
        <end position="48"/>
    </location>
</feature>
<evidence type="ECO:0000313" key="3">
    <source>
        <dbReference type="Proteomes" id="UP001627154"/>
    </source>
</evidence>
<keyword evidence="1" id="KW-1133">Transmembrane helix</keyword>
<evidence type="ECO:0000256" key="1">
    <source>
        <dbReference type="SAM" id="Phobius"/>
    </source>
</evidence>